<dbReference type="Pfam" id="PF13370">
    <property type="entry name" value="Fer4_13"/>
    <property type="match status" value="1"/>
</dbReference>
<dbReference type="PANTHER" id="PTHR42773">
    <property type="entry name" value="METALLO-BETA-LACTAMASE-RELATED"/>
    <property type="match status" value="1"/>
</dbReference>
<organism evidence="1 2">
    <name type="scientific">Chlamydomonas eustigma</name>
    <dbReference type="NCBI Taxonomy" id="1157962"/>
    <lineage>
        <taxon>Eukaryota</taxon>
        <taxon>Viridiplantae</taxon>
        <taxon>Chlorophyta</taxon>
        <taxon>core chlorophytes</taxon>
        <taxon>Chlorophyceae</taxon>
        <taxon>CS clade</taxon>
        <taxon>Chlamydomonadales</taxon>
        <taxon>Chlamydomonadaceae</taxon>
        <taxon>Chlamydomonas</taxon>
    </lineage>
</organism>
<accession>A0A250XJ71</accession>
<dbReference type="STRING" id="1157962.A0A250XJ71"/>
<evidence type="ECO:0000313" key="1">
    <source>
        <dbReference type="EMBL" id="GAX82962.1"/>
    </source>
</evidence>
<name>A0A250XJ71_9CHLO</name>
<dbReference type="PANTHER" id="PTHR42773:SF1">
    <property type="entry name" value="METALLO-BETA-LACTAMASE FAMILY PROTEIN"/>
    <property type="match status" value="1"/>
</dbReference>
<reference evidence="1 2" key="1">
    <citation type="submission" date="2017-08" db="EMBL/GenBank/DDBJ databases">
        <title>Acidophilic green algal genome provides insights into adaptation to an acidic environment.</title>
        <authorList>
            <person name="Hirooka S."/>
            <person name="Hirose Y."/>
            <person name="Kanesaki Y."/>
            <person name="Higuchi S."/>
            <person name="Fujiwara T."/>
            <person name="Onuma R."/>
            <person name="Era A."/>
            <person name="Ohbayashi R."/>
            <person name="Uzuka A."/>
            <person name="Nozaki H."/>
            <person name="Yoshikawa H."/>
            <person name="Miyagishima S.Y."/>
        </authorList>
    </citation>
    <scope>NUCLEOTIDE SEQUENCE [LARGE SCALE GENOMIC DNA]</scope>
    <source>
        <strain evidence="1 2">NIES-2499</strain>
    </source>
</reference>
<dbReference type="Proteomes" id="UP000232323">
    <property type="component" value="Unassembled WGS sequence"/>
</dbReference>
<keyword evidence="2" id="KW-1185">Reference proteome</keyword>
<dbReference type="OrthoDB" id="17458at2759"/>
<comment type="caution">
    <text evidence="1">The sequence shown here is derived from an EMBL/GenBank/DDBJ whole genome shotgun (WGS) entry which is preliminary data.</text>
</comment>
<proteinExistence type="predicted"/>
<dbReference type="Gene3D" id="3.30.70.20">
    <property type="match status" value="1"/>
</dbReference>
<gene>
    <name evidence="1" type="ORF">CEUSTIGMA_g10389.t1</name>
</gene>
<dbReference type="AlphaFoldDB" id="A0A250XJ71"/>
<sequence>MLHATGYNKALSSHSTTSRNFIVHTSSVESSVSTSSRRVSRDGNVSGQFWVDSTCIDCDLCRRMSPSFTRAGDGSVVSKQPSSKEQRIDALQALLSCPTSSIHAEKADKAELKFAQRGLPKLVPGCSHIYHCG</sequence>
<protein>
    <submittedName>
        <fullName evidence="1">Uncharacterized protein</fullName>
    </submittedName>
</protein>
<dbReference type="EMBL" id="BEGY01000089">
    <property type="protein sequence ID" value="GAX82962.1"/>
    <property type="molecule type" value="Genomic_DNA"/>
</dbReference>
<evidence type="ECO:0000313" key="2">
    <source>
        <dbReference type="Proteomes" id="UP000232323"/>
    </source>
</evidence>